<organism evidence="1 2">
    <name type="scientific">Antrostomus carolinensis</name>
    <name type="common">Chuck-will's-widow</name>
    <name type="synonym">Caprimulgus carolinensis</name>
    <dbReference type="NCBI Taxonomy" id="279965"/>
    <lineage>
        <taxon>Eukaryota</taxon>
        <taxon>Metazoa</taxon>
        <taxon>Chordata</taxon>
        <taxon>Craniata</taxon>
        <taxon>Vertebrata</taxon>
        <taxon>Euteleostomi</taxon>
        <taxon>Archelosauria</taxon>
        <taxon>Archosauria</taxon>
        <taxon>Dinosauria</taxon>
        <taxon>Saurischia</taxon>
        <taxon>Theropoda</taxon>
        <taxon>Coelurosauria</taxon>
        <taxon>Aves</taxon>
        <taxon>Neognathae</taxon>
        <taxon>Neoaves</taxon>
        <taxon>Strisores</taxon>
        <taxon>Caprimulgiformes</taxon>
        <taxon>Caprimulgidae</taxon>
        <taxon>Antrostomus</taxon>
    </lineage>
</organism>
<evidence type="ECO:0000313" key="1">
    <source>
        <dbReference type="EMBL" id="KFZ56677.1"/>
    </source>
</evidence>
<dbReference type="PANTHER" id="PTHR33395">
    <property type="entry name" value="TRANSCRIPTASE, PUTATIVE-RELATED-RELATED"/>
    <property type="match status" value="1"/>
</dbReference>
<name>A0A094KGZ4_ANTCR</name>
<protein>
    <recommendedName>
        <fullName evidence="3">RNA-directed DNA polymerase from mobile element jockey</fullName>
    </recommendedName>
</protein>
<dbReference type="GO" id="GO:0061343">
    <property type="term" value="P:cell adhesion involved in heart morphogenesis"/>
    <property type="evidence" value="ECO:0007669"/>
    <property type="project" value="TreeGrafter"/>
</dbReference>
<dbReference type="GO" id="GO:0031012">
    <property type="term" value="C:extracellular matrix"/>
    <property type="evidence" value="ECO:0007669"/>
    <property type="project" value="TreeGrafter"/>
</dbReference>
<sequence length="111" mass="12883">PPTEGEDQVWDHLRHLKVNKSMGPHGMHPRVLRELTDEVAKPLCIIFEKSWQSGEVPTDWKKGNITPIFKKRYKEDPGNYRLVSLTSVPGKIMEQILLETMVRHVENEKVI</sequence>
<evidence type="ECO:0008006" key="3">
    <source>
        <dbReference type="Google" id="ProtNLM"/>
    </source>
</evidence>
<dbReference type="AlphaFoldDB" id="A0A094KGZ4"/>
<proteinExistence type="predicted"/>
<evidence type="ECO:0000313" key="2">
    <source>
        <dbReference type="Proteomes" id="UP000053620"/>
    </source>
</evidence>
<dbReference type="Proteomes" id="UP000053620">
    <property type="component" value="Unassembled WGS sequence"/>
</dbReference>
<reference evidence="1 2" key="1">
    <citation type="submission" date="2014-04" db="EMBL/GenBank/DDBJ databases">
        <title>Genome evolution of avian class.</title>
        <authorList>
            <person name="Zhang G."/>
            <person name="Li C."/>
        </authorList>
    </citation>
    <scope>NUCLEOTIDE SEQUENCE [LARGE SCALE GENOMIC DNA]</scope>
    <source>
        <strain evidence="1">BGI_N321</strain>
    </source>
</reference>
<accession>A0A094KGZ4</accession>
<dbReference type="GO" id="GO:0007508">
    <property type="term" value="P:larval heart development"/>
    <property type="evidence" value="ECO:0007669"/>
    <property type="project" value="TreeGrafter"/>
</dbReference>
<gene>
    <name evidence="1" type="ORF">N321_03691</name>
</gene>
<feature type="non-terminal residue" evidence="1">
    <location>
        <position position="111"/>
    </location>
</feature>
<keyword evidence="2" id="KW-1185">Reference proteome</keyword>
<dbReference type="PANTHER" id="PTHR33395:SF22">
    <property type="entry name" value="REVERSE TRANSCRIPTASE DOMAIN-CONTAINING PROTEIN"/>
    <property type="match status" value="1"/>
</dbReference>
<feature type="non-terminal residue" evidence="1">
    <location>
        <position position="1"/>
    </location>
</feature>
<dbReference type="EMBL" id="KL347376">
    <property type="protein sequence ID" value="KFZ56677.1"/>
    <property type="molecule type" value="Genomic_DNA"/>
</dbReference>